<proteinExistence type="predicted"/>
<dbReference type="InterPro" id="IPR003779">
    <property type="entry name" value="CMD-like"/>
</dbReference>
<dbReference type="InterPro" id="IPR004675">
    <property type="entry name" value="AhpD_core"/>
</dbReference>
<dbReference type="SUPFAM" id="SSF69118">
    <property type="entry name" value="AhpD-like"/>
    <property type="match status" value="1"/>
</dbReference>
<accession>A0ABN7ZFL1</accession>
<keyword evidence="3" id="KW-1185">Reference proteome</keyword>
<dbReference type="EMBL" id="CAJZAI010000026">
    <property type="protein sequence ID" value="CAG9184757.1"/>
    <property type="molecule type" value="Genomic_DNA"/>
</dbReference>
<evidence type="ECO:0000313" key="3">
    <source>
        <dbReference type="Proteomes" id="UP000727654"/>
    </source>
</evidence>
<feature type="domain" description="Carboxymuconolactone decarboxylase-like" evidence="1">
    <location>
        <begin position="42"/>
        <end position="125"/>
    </location>
</feature>
<evidence type="ECO:0000259" key="1">
    <source>
        <dbReference type="Pfam" id="PF02627"/>
    </source>
</evidence>
<dbReference type="Pfam" id="PF02627">
    <property type="entry name" value="CMD"/>
    <property type="match status" value="1"/>
</dbReference>
<reference evidence="2 3" key="1">
    <citation type="submission" date="2021-08" db="EMBL/GenBank/DDBJ databases">
        <authorList>
            <person name="Peeters C."/>
        </authorList>
    </citation>
    <scope>NUCLEOTIDE SEQUENCE [LARGE SCALE GENOMIC DNA]</scope>
    <source>
        <strain evidence="2 3">LMG 23992</strain>
    </source>
</reference>
<organism evidence="2 3">
    <name type="scientific">Cupriavidus laharis</name>
    <dbReference type="NCBI Taxonomy" id="151654"/>
    <lineage>
        <taxon>Bacteria</taxon>
        <taxon>Pseudomonadati</taxon>
        <taxon>Pseudomonadota</taxon>
        <taxon>Betaproteobacteria</taxon>
        <taxon>Burkholderiales</taxon>
        <taxon>Burkholderiaceae</taxon>
        <taxon>Cupriavidus</taxon>
    </lineage>
</organism>
<dbReference type="Gene3D" id="1.20.1290.10">
    <property type="entry name" value="AhpD-like"/>
    <property type="match status" value="1"/>
</dbReference>
<dbReference type="PANTHER" id="PTHR34846:SF10">
    <property type="entry name" value="CYTOPLASMIC PROTEIN"/>
    <property type="match status" value="1"/>
</dbReference>
<dbReference type="Proteomes" id="UP000727654">
    <property type="component" value="Unassembled WGS sequence"/>
</dbReference>
<evidence type="ECO:0000313" key="2">
    <source>
        <dbReference type="EMBL" id="CAG9184757.1"/>
    </source>
</evidence>
<dbReference type="InterPro" id="IPR029032">
    <property type="entry name" value="AhpD-like"/>
</dbReference>
<comment type="caution">
    <text evidence="2">The sequence shown here is derived from an EMBL/GenBank/DDBJ whole genome shotgun (WGS) entry which is preliminary data.</text>
</comment>
<dbReference type="RefSeq" id="WP_224082759.1">
    <property type="nucleotide sequence ID" value="NZ_CAJZAI010000026.1"/>
</dbReference>
<sequence>MSMISTPDDATYPWYVRLILWLQRRKYGAELEPAKLWGRTPRVFVALTRLYRAIDRASSPIEPALRSLVTVRVSQINWCEFCIDLNSATALERSVDAAKLSELADFDHSPRYSAREKAALRYAEAVTITDRRVDAAQMGELKTHFSDDAIIELTALIAFQNLSSKFNAALHVPAQGFCRMPPGSPDDVARQASQKIVK</sequence>
<dbReference type="NCBIfam" id="TIGR00778">
    <property type="entry name" value="ahpD_dom"/>
    <property type="match status" value="1"/>
</dbReference>
<protein>
    <recommendedName>
        <fullName evidence="1">Carboxymuconolactone decarboxylase-like domain-containing protein</fullName>
    </recommendedName>
</protein>
<dbReference type="PANTHER" id="PTHR34846">
    <property type="entry name" value="4-CARBOXYMUCONOLACTONE DECARBOXYLASE FAMILY PROTEIN (AFU_ORTHOLOGUE AFUA_6G11590)"/>
    <property type="match status" value="1"/>
</dbReference>
<name>A0ABN7ZFL1_9BURK</name>
<gene>
    <name evidence="2" type="ORF">LMG23992_05328</name>
</gene>